<dbReference type="EMBL" id="KP153501">
    <property type="protein sequence ID" value="ALE29796.1"/>
    <property type="molecule type" value="Genomic_DNA"/>
</dbReference>
<dbReference type="GeneID" id="26974291"/>
<dbReference type="RefSeq" id="YP_009237597.1">
    <property type="nucleotide sequence ID" value="NC_029633.1"/>
</dbReference>
<dbReference type="Proteomes" id="UP000202082">
    <property type="component" value="Segment"/>
</dbReference>
<organism evidence="2 3">
    <name type="scientific">Lake Sarah-associated circular virus-45</name>
    <dbReference type="NCBI Taxonomy" id="1685774"/>
    <lineage>
        <taxon>Viruses</taxon>
        <taxon>Monodnaviria</taxon>
        <taxon>Shotokuvirae</taxon>
        <taxon>Cressdnaviricota</taxon>
        <taxon>Repensiviricetes</taxon>
        <taxon>Geplafuvirales</taxon>
        <taxon>Geplanaviridae</taxon>
        <taxon>Engorgivirus</taxon>
        <taxon>Engorgivirus musculis</taxon>
    </lineage>
</organism>
<evidence type="ECO:0000313" key="2">
    <source>
        <dbReference type="EMBL" id="ALE29796.1"/>
    </source>
</evidence>
<dbReference type="GO" id="GO:0019028">
    <property type="term" value="C:viral capsid"/>
    <property type="evidence" value="ECO:0007669"/>
    <property type="project" value="UniProtKB-KW"/>
</dbReference>
<accession>A0A140AQR0</accession>
<evidence type="ECO:0000256" key="1">
    <source>
        <dbReference type="SAM" id="MobiDB-lite"/>
    </source>
</evidence>
<protein>
    <submittedName>
        <fullName evidence="2">Coat protein</fullName>
    </submittedName>
</protein>
<name>A0A140AQR0_9VIRU</name>
<evidence type="ECO:0000313" key="3">
    <source>
        <dbReference type="Proteomes" id="UP000202082"/>
    </source>
</evidence>
<dbReference type="KEGG" id="vg:26974291"/>
<sequence length="481" mass="52513">MKRSRKVAYNTPPNFDSPMSTSAGRIISLPRRGRGRSLSGRGTLTPRNLFGTVAKTVASAHPYGRAALNLYRGARAISGIFKSRVVNTPGLKRRTTGGPNARFVGPFKKPKKLLKPSMFATKGFVHTCEINGTVSDPDCVYIGHSTFSGIMTLELLCQVLLRKLFAKAGIVLRDINEPLRGYVANTSSMWRIDLIRHNKETNVYDVAATFTTPSATNTNIYQIVGDRRASSNGLFPGLYNTLYDAAVGANGSDNRNVWQPSSLVLYQEEENITQFFQFRAEIKFDNETVHCFSKSDLKVQNRSVSASAGTTSDAVDANPLMGKLYHFKGGCPRSRIVNAALVESVPDLSGVITARAASLVSAGAQAMSEPPRGNAWWNCSGTSGVKLQPGHIKYDSVYYQNAMPILKFLTAMNMASGPTGKQIHLFGKSSLLALEDVINVNAAQNITCSYECNRRYGIYLTTKTVTFAQGLKYAITQNDLT</sequence>
<keyword evidence="3" id="KW-1185">Reference proteome</keyword>
<proteinExistence type="predicted"/>
<feature type="compositionally biased region" description="Polar residues" evidence="1">
    <location>
        <begin position="11"/>
        <end position="23"/>
    </location>
</feature>
<keyword evidence="2" id="KW-0946">Virion</keyword>
<dbReference type="OrthoDB" id="25210at10239"/>
<feature type="region of interest" description="Disordered" evidence="1">
    <location>
        <begin position="1"/>
        <end position="23"/>
    </location>
</feature>
<keyword evidence="2" id="KW-0167">Capsid protein</keyword>
<reference evidence="2 3" key="1">
    <citation type="journal article" date="2016" name="Infect. Genet. Evol.">
        <title>Diverse circular replication-associated protein encoding viruses circulating in invertebrates within a lake ecosystem.</title>
        <authorList>
            <person name="Dayaram A."/>
            <person name="Galatowitsch M.L."/>
            <person name="Arguello-Astorga G.R."/>
            <person name="van Bysterveldt K."/>
            <person name="Kraberger S."/>
            <person name="Stainton D."/>
            <person name="Harding J.S."/>
            <person name="Roumagnac P."/>
            <person name="Martin D.P."/>
            <person name="Lefeuvre P."/>
            <person name="Varsani A."/>
        </authorList>
    </citation>
    <scope>NUCLEOTIDE SEQUENCE [LARGE SCALE GENOMIC DNA]</scope>
    <source>
        <strain evidence="2">LSaCV-45-LSCO-2013</strain>
    </source>
</reference>